<gene>
    <name evidence="2" type="ORF">CD175_15045</name>
</gene>
<dbReference type="EMBL" id="NIRS01000004">
    <property type="protein sequence ID" value="PPK37593.1"/>
    <property type="molecule type" value="Genomic_DNA"/>
</dbReference>
<keyword evidence="3" id="KW-1185">Reference proteome</keyword>
<organism evidence="2 3">
    <name type="scientific">Pseudomonas laurylsulfatiphila</name>
    <dbReference type="NCBI Taxonomy" id="2011015"/>
    <lineage>
        <taxon>Bacteria</taxon>
        <taxon>Pseudomonadati</taxon>
        <taxon>Pseudomonadota</taxon>
        <taxon>Gammaproteobacteria</taxon>
        <taxon>Pseudomonadales</taxon>
        <taxon>Pseudomonadaceae</taxon>
        <taxon>Pseudomonas</taxon>
    </lineage>
</organism>
<comment type="caution">
    <text evidence="2">The sequence shown here is derived from an EMBL/GenBank/DDBJ whole genome shotgun (WGS) entry which is preliminary data.</text>
</comment>
<keyword evidence="1" id="KW-0472">Membrane</keyword>
<dbReference type="Proteomes" id="UP000238541">
    <property type="component" value="Unassembled WGS sequence"/>
</dbReference>
<keyword evidence="1" id="KW-1133">Transmembrane helix</keyword>
<feature type="transmembrane region" description="Helical" evidence="1">
    <location>
        <begin position="45"/>
        <end position="68"/>
    </location>
</feature>
<evidence type="ECO:0000313" key="2">
    <source>
        <dbReference type="EMBL" id="PPK37593.1"/>
    </source>
</evidence>
<sequence>MSLQCPLCCSPKIASSQTSLRINASAGLLGGAVHVISQALTRNQIGLIAGALGGALGIVLGAAAGSVFGNQLGNLLDHCVLANNLCLDCGCRFNLCYSPA</sequence>
<name>A0A2S6FJH5_9PSED</name>
<keyword evidence="1" id="KW-0812">Transmembrane</keyword>
<proteinExistence type="predicted"/>
<accession>A0A2S6FJH5</accession>
<protein>
    <submittedName>
        <fullName evidence="2">Uncharacterized protein</fullName>
    </submittedName>
</protein>
<evidence type="ECO:0000313" key="3">
    <source>
        <dbReference type="Proteomes" id="UP000238541"/>
    </source>
</evidence>
<reference evidence="3" key="1">
    <citation type="submission" date="2017-06" db="EMBL/GenBank/DDBJ databases">
        <authorList>
            <person name="Furmanczyk E.M."/>
        </authorList>
    </citation>
    <scope>NUCLEOTIDE SEQUENCE [LARGE SCALE GENOMIC DNA]</scope>
    <source>
        <strain evidence="3">AP3_16</strain>
    </source>
</reference>
<evidence type="ECO:0000256" key="1">
    <source>
        <dbReference type="SAM" id="Phobius"/>
    </source>
</evidence>
<dbReference type="AlphaFoldDB" id="A0A2S6FJH5"/>